<dbReference type="Pfam" id="PF14912">
    <property type="entry name" value="THEG"/>
    <property type="match status" value="4"/>
</dbReference>
<name>A0ABQ0F7N4_APOSI</name>
<dbReference type="InterPro" id="IPR006623">
    <property type="entry name" value="THEG"/>
</dbReference>
<dbReference type="PANTHER" id="PTHR15901">
    <property type="entry name" value="TESTICULAR HAPLOID EXPRESSED GENE PROTEIN"/>
    <property type="match status" value="1"/>
</dbReference>
<dbReference type="EMBL" id="BAAFST010000010">
    <property type="protein sequence ID" value="GAB1295292.1"/>
    <property type="molecule type" value="Genomic_DNA"/>
</dbReference>
<gene>
    <name evidence="3" type="ORF">APTSU1_001052600</name>
</gene>
<dbReference type="PANTHER" id="PTHR15901:SF16">
    <property type="entry name" value="TESTICULAR HAPLOID EXPRESSED GENE PROTEIN"/>
    <property type="match status" value="1"/>
</dbReference>
<dbReference type="InterPro" id="IPR042401">
    <property type="entry name" value="SPMAP2-like"/>
</dbReference>
<keyword evidence="4" id="KW-1185">Reference proteome</keyword>
<evidence type="ECO:0000313" key="4">
    <source>
        <dbReference type="Proteomes" id="UP001623349"/>
    </source>
</evidence>
<proteinExistence type="predicted"/>
<keyword evidence="1" id="KW-0677">Repeat</keyword>
<sequence>MGELGERRASLLSNSIPEVKTLGGSEQGQNNDDLDLQSAPFEGHWLQGSKATTGRTTEEPEEEIPPEEMAGEELPEASNLDDSLRRDLEVEVVEMRTPASQRQGMLLLALSSSGSWYSVNTKERNHLSITERTPSVSTAKGRKKRSRRLLELAKPKTNWQCLRDRPGCCCKGYAWIAPRKTNLQFCLYWPSVYWTERFIEDTTLTITVPAVSQRVEELSRPKRFYQEYYNNNRTTPIWPIPRSTLEYQATNRLKQLATPKVRNNIWSINMSEISQVSRAAQMAIPTPRTLRLAKPRPPATLLEEWDPMPKPKPYVSDYNRLLQLATPKALSEKCVPDRSPQWEVLDVTKHAVASSRIISLAQPKIRKDLNEGYNPYYISPASLAAQASPRIFELATPKHITKKV</sequence>
<accession>A0ABQ0F7N4</accession>
<comment type="caution">
    <text evidence="3">The sequence shown here is derived from an EMBL/GenBank/DDBJ whole genome shotgun (WGS) entry which is preliminary data.</text>
</comment>
<reference evidence="3 4" key="1">
    <citation type="submission" date="2024-08" db="EMBL/GenBank/DDBJ databases">
        <title>The draft genome of Apodemus speciosus.</title>
        <authorList>
            <person name="Nabeshima K."/>
            <person name="Suzuki S."/>
            <person name="Onuma M."/>
        </authorList>
    </citation>
    <scope>NUCLEOTIDE SEQUENCE [LARGE SCALE GENOMIC DNA]</scope>
    <source>
        <strain evidence="3">IB14-021</strain>
    </source>
</reference>
<evidence type="ECO:0000256" key="2">
    <source>
        <dbReference type="SAM" id="MobiDB-lite"/>
    </source>
</evidence>
<feature type="compositionally biased region" description="Acidic residues" evidence="2">
    <location>
        <begin position="59"/>
        <end position="75"/>
    </location>
</feature>
<protein>
    <submittedName>
        <fullName evidence="3">Testicular haploid expressed gene protein</fullName>
    </submittedName>
</protein>
<organism evidence="3 4">
    <name type="scientific">Apodemus speciosus</name>
    <name type="common">Large Japanese field mouse</name>
    <dbReference type="NCBI Taxonomy" id="105296"/>
    <lineage>
        <taxon>Eukaryota</taxon>
        <taxon>Metazoa</taxon>
        <taxon>Chordata</taxon>
        <taxon>Craniata</taxon>
        <taxon>Vertebrata</taxon>
        <taxon>Euteleostomi</taxon>
        <taxon>Mammalia</taxon>
        <taxon>Eutheria</taxon>
        <taxon>Euarchontoglires</taxon>
        <taxon>Glires</taxon>
        <taxon>Rodentia</taxon>
        <taxon>Myomorpha</taxon>
        <taxon>Muroidea</taxon>
        <taxon>Muridae</taxon>
        <taxon>Murinae</taxon>
        <taxon>Apodemus</taxon>
    </lineage>
</organism>
<evidence type="ECO:0000256" key="1">
    <source>
        <dbReference type="ARBA" id="ARBA00022737"/>
    </source>
</evidence>
<dbReference type="SMART" id="SM00705">
    <property type="entry name" value="THEG"/>
    <property type="match status" value="7"/>
</dbReference>
<dbReference type="Proteomes" id="UP001623349">
    <property type="component" value="Unassembled WGS sequence"/>
</dbReference>
<evidence type="ECO:0000313" key="3">
    <source>
        <dbReference type="EMBL" id="GAB1295292.1"/>
    </source>
</evidence>
<feature type="region of interest" description="Disordered" evidence="2">
    <location>
        <begin position="1"/>
        <end position="79"/>
    </location>
</feature>